<dbReference type="Proteomes" id="UP000596276">
    <property type="component" value="Chromosome 5"/>
</dbReference>
<keyword evidence="2" id="KW-1185">Reference proteome</keyword>
<proteinExistence type="predicted"/>
<reference evidence="2" key="1">
    <citation type="journal article" date="2021" name="G3 (Bethesda)">
        <title>Chromosome assembled and annotated genome sequence of Aspergillus flavus NRRL 3357.</title>
        <authorList>
            <person name="Skerker J.M."/>
            <person name="Pianalto K.M."/>
            <person name="Mondo S.J."/>
            <person name="Yang K."/>
            <person name="Arkin A.P."/>
            <person name="Keller N.P."/>
            <person name="Grigoriev I.V."/>
            <person name="Louise Glass N.L."/>
        </authorList>
    </citation>
    <scope>NUCLEOTIDE SEQUENCE [LARGE SCALE GENOMIC DNA]</scope>
    <source>
        <strain evidence="2">ATCC 200026 / FGSC A1120 / IAM 13836 / NRRL 3357 / JCM 12722 / SRRC 167</strain>
    </source>
</reference>
<sequence length="111" mass="12034">MHVRLSAYPKRLGRLLSIFISRPCCDARETKPKAAGKAALATPSRTLPAIAPVLALDDGGYEFDEWDGVGYTVYVVDTLKVVETGEKNDRVAEDVGVDEAERLLAAKTNAK</sequence>
<accession>A0A7U2MHC1</accession>
<evidence type="ECO:0000313" key="1">
    <source>
        <dbReference type="EMBL" id="QRD83738.1"/>
    </source>
</evidence>
<gene>
    <name evidence="1" type="ORF">F9C07_1633658</name>
</gene>
<protein>
    <submittedName>
        <fullName evidence="1">Uncharacterized protein</fullName>
    </submittedName>
</protein>
<dbReference type="AlphaFoldDB" id="A0A7U2MHC1"/>
<dbReference type="EMBL" id="CP044621">
    <property type="protein sequence ID" value="QRD83738.1"/>
    <property type="molecule type" value="Genomic_DNA"/>
</dbReference>
<organism evidence="1 2">
    <name type="scientific">Aspergillus flavus (strain ATCC 200026 / FGSC A1120 / IAM 13836 / NRRL 3357 / JCM 12722 / SRRC 167)</name>
    <dbReference type="NCBI Taxonomy" id="332952"/>
    <lineage>
        <taxon>Eukaryota</taxon>
        <taxon>Fungi</taxon>
        <taxon>Dikarya</taxon>
        <taxon>Ascomycota</taxon>
        <taxon>Pezizomycotina</taxon>
        <taxon>Eurotiomycetes</taxon>
        <taxon>Eurotiomycetidae</taxon>
        <taxon>Eurotiales</taxon>
        <taxon>Aspergillaceae</taxon>
        <taxon>Aspergillus</taxon>
        <taxon>Aspergillus subgen. Circumdati</taxon>
    </lineage>
</organism>
<dbReference type="VEuPathDB" id="FungiDB:F9C07_1633658"/>
<name>A0A7U2MHC1_ASPFN</name>
<evidence type="ECO:0000313" key="2">
    <source>
        <dbReference type="Proteomes" id="UP000596276"/>
    </source>
</evidence>